<gene>
    <name evidence="11" type="ORF">Lalb_Chr04g0263861</name>
</gene>
<keyword evidence="5 10" id="KW-0812">Transmembrane</keyword>
<comment type="similarity">
    <text evidence="2">Belongs to the RETICULATA family.</text>
</comment>
<sequence length="374" mass="40939">MVVPSFSYLTSSHYRFFPLHNHSHTLNNIFQNEPFLFFSPNLKLHSPPFFTPTHSPATTVFSFGNGGGSPGSGGGGYGGDGGEDEERDRNREEAMLVLAEAGRSLESFPADLTAAVVAGRVPGSIVRRFFEMEKSTVFRWLLKFGGFKERLLADDLFLTKLVMECVVVIFTKAAAELERRKENFTKQLDYVVANVFTGIVTGFVLVWFPAPTVSLKPPIAVSAGAIAKFFYGCPENAFQVALAGTSYTLLQRIGAIVRNGAKLFVVGTGASLVGIGMTNALINAKRVVNKGFSAENLPLISTSVAYGVYMVVVSNIRYQVLAGIIEQRILEPLLHKNKLILSAAYFAVRTGNTYWGSLLWVDFAQWVGVQKIKD</sequence>
<evidence type="ECO:0000256" key="10">
    <source>
        <dbReference type="SAM" id="Phobius"/>
    </source>
</evidence>
<reference evidence="12" key="1">
    <citation type="journal article" date="2020" name="Nat. Commun.">
        <title>Genome sequence of the cluster root forming white lupin.</title>
        <authorList>
            <person name="Hufnagel B."/>
            <person name="Marques A."/>
            <person name="Soriano A."/>
            <person name="Marques L."/>
            <person name="Divol F."/>
            <person name="Doumas P."/>
            <person name="Sallet E."/>
            <person name="Mancinotti D."/>
            <person name="Carrere S."/>
            <person name="Marande W."/>
            <person name="Arribat S."/>
            <person name="Keller J."/>
            <person name="Huneau C."/>
            <person name="Blein T."/>
            <person name="Aime D."/>
            <person name="Laguerre M."/>
            <person name="Taylor J."/>
            <person name="Schubert V."/>
            <person name="Nelson M."/>
            <person name="Geu-Flores F."/>
            <person name="Crespi M."/>
            <person name="Gallardo-Guerrero K."/>
            <person name="Delaux P.-M."/>
            <person name="Salse J."/>
            <person name="Berges H."/>
            <person name="Guyot R."/>
            <person name="Gouzy J."/>
            <person name="Peret B."/>
        </authorList>
    </citation>
    <scope>NUCLEOTIDE SEQUENCE [LARGE SCALE GENOMIC DNA]</scope>
    <source>
        <strain evidence="12">cv. Amiga</strain>
    </source>
</reference>
<dbReference type="EMBL" id="WOCE01000004">
    <property type="protein sequence ID" value="KAE9616262.1"/>
    <property type="molecule type" value="Genomic_DNA"/>
</dbReference>
<comment type="caution">
    <text evidence="11">The sequence shown here is derived from an EMBL/GenBank/DDBJ whole genome shotgun (WGS) entry which is preliminary data.</text>
</comment>
<proteinExistence type="inferred from homology"/>
<dbReference type="InterPro" id="IPR021825">
    <property type="entry name" value="RETICULATA-related"/>
</dbReference>
<evidence type="ECO:0000256" key="3">
    <source>
        <dbReference type="ARBA" id="ARBA00022528"/>
    </source>
</evidence>
<keyword evidence="6" id="KW-0809">Transit peptide</keyword>
<feature type="compositionally biased region" description="Gly residues" evidence="9">
    <location>
        <begin position="64"/>
        <end position="80"/>
    </location>
</feature>
<evidence type="ECO:0000256" key="5">
    <source>
        <dbReference type="ARBA" id="ARBA00022692"/>
    </source>
</evidence>
<dbReference type="Proteomes" id="UP000447434">
    <property type="component" value="Chromosome 4"/>
</dbReference>
<feature type="region of interest" description="Disordered" evidence="9">
    <location>
        <begin position="62"/>
        <end position="90"/>
    </location>
</feature>
<evidence type="ECO:0000256" key="9">
    <source>
        <dbReference type="SAM" id="MobiDB-lite"/>
    </source>
</evidence>
<feature type="transmembrane region" description="Helical" evidence="10">
    <location>
        <begin position="188"/>
        <end position="208"/>
    </location>
</feature>
<protein>
    <submittedName>
        <fullName evidence="11">Uncharacterized protein</fullName>
    </submittedName>
</protein>
<evidence type="ECO:0000256" key="2">
    <source>
        <dbReference type="ARBA" id="ARBA00010793"/>
    </source>
</evidence>
<dbReference type="AlphaFoldDB" id="A0A6A4QS39"/>
<evidence type="ECO:0000256" key="6">
    <source>
        <dbReference type="ARBA" id="ARBA00022946"/>
    </source>
</evidence>
<accession>A0A6A4QS39</accession>
<dbReference type="PANTHER" id="PTHR31620">
    <property type="entry name" value="PROTEIN RETICULATA-RELATED 2, CHLOROPLASTIC-RELATED"/>
    <property type="match status" value="1"/>
</dbReference>
<keyword evidence="8 10" id="KW-0472">Membrane</keyword>
<comment type="subcellular location">
    <subcellularLocation>
        <location evidence="1">Plastid</location>
        <location evidence="1">Chloroplast membrane</location>
        <topology evidence="1">Multi-pass membrane protein</topology>
    </subcellularLocation>
</comment>
<keyword evidence="7 10" id="KW-1133">Transmembrane helix</keyword>
<evidence type="ECO:0000313" key="11">
    <source>
        <dbReference type="EMBL" id="KAE9616262.1"/>
    </source>
</evidence>
<evidence type="ECO:0000313" key="12">
    <source>
        <dbReference type="Proteomes" id="UP000447434"/>
    </source>
</evidence>
<dbReference type="PANTHER" id="PTHR31620:SF14">
    <property type="entry name" value="PROTEIN RETICULATA-RELATED 4, CHLOROPLASTIC"/>
    <property type="match status" value="1"/>
</dbReference>
<keyword evidence="3" id="KW-0150">Chloroplast</keyword>
<name>A0A6A4QS39_LUPAL</name>
<dbReference type="GO" id="GO:0031969">
    <property type="term" value="C:chloroplast membrane"/>
    <property type="evidence" value="ECO:0007669"/>
    <property type="project" value="UniProtKB-SubCell"/>
</dbReference>
<dbReference type="OrthoDB" id="205639at2759"/>
<evidence type="ECO:0000256" key="4">
    <source>
        <dbReference type="ARBA" id="ARBA00022640"/>
    </source>
</evidence>
<keyword evidence="12" id="KW-1185">Reference proteome</keyword>
<evidence type="ECO:0000256" key="8">
    <source>
        <dbReference type="ARBA" id="ARBA00023136"/>
    </source>
</evidence>
<feature type="transmembrane region" description="Helical" evidence="10">
    <location>
        <begin position="263"/>
        <end position="282"/>
    </location>
</feature>
<organism evidence="11 12">
    <name type="scientific">Lupinus albus</name>
    <name type="common">White lupine</name>
    <name type="synonym">Lupinus termis</name>
    <dbReference type="NCBI Taxonomy" id="3870"/>
    <lineage>
        <taxon>Eukaryota</taxon>
        <taxon>Viridiplantae</taxon>
        <taxon>Streptophyta</taxon>
        <taxon>Embryophyta</taxon>
        <taxon>Tracheophyta</taxon>
        <taxon>Spermatophyta</taxon>
        <taxon>Magnoliopsida</taxon>
        <taxon>eudicotyledons</taxon>
        <taxon>Gunneridae</taxon>
        <taxon>Pentapetalae</taxon>
        <taxon>rosids</taxon>
        <taxon>fabids</taxon>
        <taxon>Fabales</taxon>
        <taxon>Fabaceae</taxon>
        <taxon>Papilionoideae</taxon>
        <taxon>50 kb inversion clade</taxon>
        <taxon>genistoids sensu lato</taxon>
        <taxon>core genistoids</taxon>
        <taxon>Genisteae</taxon>
        <taxon>Lupinus</taxon>
    </lineage>
</organism>
<evidence type="ECO:0000256" key="7">
    <source>
        <dbReference type="ARBA" id="ARBA00022989"/>
    </source>
</evidence>
<dbReference type="Pfam" id="PF11891">
    <property type="entry name" value="RETICULATA-like"/>
    <property type="match status" value="1"/>
</dbReference>
<evidence type="ECO:0000256" key="1">
    <source>
        <dbReference type="ARBA" id="ARBA00004508"/>
    </source>
</evidence>
<keyword evidence="4" id="KW-0934">Plastid</keyword>